<feature type="domain" description="DinB-like" evidence="1">
    <location>
        <begin position="41"/>
        <end position="200"/>
    </location>
</feature>
<dbReference type="Pfam" id="PF12867">
    <property type="entry name" value="DinB_2"/>
    <property type="match status" value="1"/>
</dbReference>
<dbReference type="SUPFAM" id="SSF109854">
    <property type="entry name" value="DinB/YfiT-like putative metalloenzymes"/>
    <property type="match status" value="1"/>
</dbReference>
<protein>
    <recommendedName>
        <fullName evidence="1">DinB-like domain-containing protein</fullName>
    </recommendedName>
</protein>
<proteinExistence type="predicted"/>
<gene>
    <name evidence="2" type="ORF">Hsw_2694</name>
</gene>
<dbReference type="InterPro" id="IPR024775">
    <property type="entry name" value="DinB-like"/>
</dbReference>
<dbReference type="HOGENOM" id="CLU_1303495_0_0_10"/>
<dbReference type="STRING" id="1227739.Hsw_2694"/>
<name>W8EYU3_9BACT</name>
<dbReference type="EMBL" id="CP007145">
    <property type="protein sequence ID" value="AHJ98289.1"/>
    <property type="molecule type" value="Genomic_DNA"/>
</dbReference>
<sequence length="211" mass="23857">MALGTSGPDGPPAPERLILRIFCPNPPCPFMNHRLHLRFEQLEHATTRMLDAVAALGPKATQSPGPGQWSAAQVVQHLVVSETGIGQYMEKKLLQAESLEHSGLAAFLKSRLLRVALRLPFTRFKVPSYLEKLTPTEVPPLPELQAEWAAVRRRLERLLNEYPGNLLGRAIFKHPRSGMLTIYQTLDFMLDHVLHHQKQVERIAQKVKEQK</sequence>
<dbReference type="KEGG" id="hsw:Hsw_2694"/>
<dbReference type="PATRIC" id="fig|1227739.3.peg.2882"/>
<dbReference type="eggNOG" id="ENOG5032YWT">
    <property type="taxonomic scope" value="Bacteria"/>
</dbReference>
<accession>W8EYU3</accession>
<keyword evidence="3" id="KW-1185">Reference proteome</keyword>
<dbReference type="InterPro" id="IPR034660">
    <property type="entry name" value="DinB/YfiT-like"/>
</dbReference>
<dbReference type="Gene3D" id="1.20.120.450">
    <property type="entry name" value="dinb family like domain"/>
    <property type="match status" value="1"/>
</dbReference>
<organism evidence="2 3">
    <name type="scientific">Hymenobacter swuensis DY53</name>
    <dbReference type="NCBI Taxonomy" id="1227739"/>
    <lineage>
        <taxon>Bacteria</taxon>
        <taxon>Pseudomonadati</taxon>
        <taxon>Bacteroidota</taxon>
        <taxon>Cytophagia</taxon>
        <taxon>Cytophagales</taxon>
        <taxon>Hymenobacteraceae</taxon>
        <taxon>Hymenobacter</taxon>
    </lineage>
</organism>
<evidence type="ECO:0000313" key="3">
    <source>
        <dbReference type="Proteomes" id="UP000019423"/>
    </source>
</evidence>
<reference evidence="2 3" key="1">
    <citation type="submission" date="2014-01" db="EMBL/GenBank/DDBJ databases">
        <title>Complete genome sequence of ionizing-radiation resistance bacterium Hymenobacter swuensis DY53.</title>
        <authorList>
            <person name="Jung J.-H."/>
            <person name="Jeong S.-W."/>
            <person name="Joe M.-H."/>
            <person name="Cho y.-j."/>
            <person name="Kim M.-K."/>
            <person name="Lim S.-Y."/>
        </authorList>
    </citation>
    <scope>NUCLEOTIDE SEQUENCE [LARGE SCALE GENOMIC DNA]</scope>
    <source>
        <strain evidence="2 3">DY53</strain>
    </source>
</reference>
<evidence type="ECO:0000313" key="2">
    <source>
        <dbReference type="EMBL" id="AHJ98289.1"/>
    </source>
</evidence>
<dbReference type="Proteomes" id="UP000019423">
    <property type="component" value="Chromosome"/>
</dbReference>
<evidence type="ECO:0000259" key="1">
    <source>
        <dbReference type="Pfam" id="PF12867"/>
    </source>
</evidence>
<dbReference type="AlphaFoldDB" id="W8EYU3"/>